<evidence type="ECO:0000256" key="1">
    <source>
        <dbReference type="SAM" id="MobiDB-lite"/>
    </source>
</evidence>
<protein>
    <submittedName>
        <fullName evidence="2">Uncharacterized protein</fullName>
    </submittedName>
</protein>
<organism evidence="2 3">
    <name type="scientific">Vigna mungo</name>
    <name type="common">Black gram</name>
    <name type="synonym">Phaseolus mungo</name>
    <dbReference type="NCBI Taxonomy" id="3915"/>
    <lineage>
        <taxon>Eukaryota</taxon>
        <taxon>Viridiplantae</taxon>
        <taxon>Streptophyta</taxon>
        <taxon>Embryophyta</taxon>
        <taxon>Tracheophyta</taxon>
        <taxon>Spermatophyta</taxon>
        <taxon>Magnoliopsida</taxon>
        <taxon>eudicotyledons</taxon>
        <taxon>Gunneridae</taxon>
        <taxon>Pentapetalae</taxon>
        <taxon>rosids</taxon>
        <taxon>fabids</taxon>
        <taxon>Fabales</taxon>
        <taxon>Fabaceae</taxon>
        <taxon>Papilionoideae</taxon>
        <taxon>50 kb inversion clade</taxon>
        <taxon>NPAAA clade</taxon>
        <taxon>indigoferoid/millettioid clade</taxon>
        <taxon>Phaseoleae</taxon>
        <taxon>Vigna</taxon>
    </lineage>
</organism>
<dbReference type="Proteomes" id="UP001374535">
    <property type="component" value="Chromosome 9"/>
</dbReference>
<dbReference type="EMBL" id="CP144692">
    <property type="protein sequence ID" value="WVY98748.1"/>
    <property type="molecule type" value="Genomic_DNA"/>
</dbReference>
<dbReference type="AlphaFoldDB" id="A0AAQ3RKI8"/>
<accession>A0AAQ3RKI8</accession>
<sequence>MASSSSSRRKRKVSRISRNVNPTGRISYEDIRGKLLSLRKIKTVVSHRYLKLVRVFYSNIKMNDETFCSRVKGVDIKVWNRIVVFQPIKKEGFLFEKWIGHQQVYPISESWSANKIDLTKTEEDDCFLRFYACFATKLTEVKIGNKDEDHRLKKSEKIREKKSLGTTQWRRHQFWAPGGSPLPPGGFATRGKPPGGGAFQGPRRAAKCDVGRWSAALGPIFLLRFSPINSPRKAARPTLHSLERIFHYFHLGSP</sequence>
<name>A0AAQ3RKI8_VIGMU</name>
<evidence type="ECO:0000313" key="3">
    <source>
        <dbReference type="Proteomes" id="UP001374535"/>
    </source>
</evidence>
<gene>
    <name evidence="2" type="ORF">V8G54_030899</name>
</gene>
<keyword evidence="3" id="KW-1185">Reference proteome</keyword>
<feature type="region of interest" description="Disordered" evidence="1">
    <location>
        <begin position="173"/>
        <end position="203"/>
    </location>
</feature>
<reference evidence="2 3" key="1">
    <citation type="journal article" date="2023" name="Life. Sci Alliance">
        <title>Evolutionary insights into 3D genome organization and epigenetic landscape of Vigna mungo.</title>
        <authorList>
            <person name="Junaid A."/>
            <person name="Singh B."/>
            <person name="Bhatia S."/>
        </authorList>
    </citation>
    <scope>NUCLEOTIDE SEQUENCE [LARGE SCALE GENOMIC DNA]</scope>
    <source>
        <strain evidence="2">Urdbean</strain>
    </source>
</reference>
<proteinExistence type="predicted"/>
<evidence type="ECO:0000313" key="2">
    <source>
        <dbReference type="EMBL" id="WVY98748.1"/>
    </source>
</evidence>